<dbReference type="GO" id="GO:0008483">
    <property type="term" value="F:transaminase activity"/>
    <property type="evidence" value="ECO:0007669"/>
    <property type="project" value="UniProtKB-KW"/>
</dbReference>
<dbReference type="Gene3D" id="3.30.70.1400">
    <property type="entry name" value="Aminomethyltransferase beta-barrel domains"/>
    <property type="match status" value="1"/>
</dbReference>
<dbReference type="EMBL" id="KF900571">
    <property type="protein sequence ID" value="AIE99734.1"/>
    <property type="molecule type" value="Genomic_DNA"/>
</dbReference>
<dbReference type="GO" id="GO:0019464">
    <property type="term" value="P:glycine decarboxylation via glycine cleavage system"/>
    <property type="evidence" value="ECO:0007669"/>
    <property type="project" value="UniProtKB-UniRule"/>
</dbReference>
<dbReference type="HAMAP" id="MF_00259">
    <property type="entry name" value="GcvT"/>
    <property type="match status" value="1"/>
</dbReference>
<dbReference type="PIRSF" id="PIRSF006487">
    <property type="entry name" value="GcvT"/>
    <property type="match status" value="1"/>
</dbReference>
<evidence type="ECO:0000256" key="4">
    <source>
        <dbReference type="ARBA" id="ARBA00047665"/>
    </source>
</evidence>
<dbReference type="FunFam" id="4.10.1250.10:FF:000001">
    <property type="entry name" value="Aminomethyltransferase"/>
    <property type="match status" value="1"/>
</dbReference>
<dbReference type="SUPFAM" id="SSF101790">
    <property type="entry name" value="Aminomethyltransferase beta-barrel domain"/>
    <property type="match status" value="1"/>
</dbReference>
<dbReference type="InterPro" id="IPR027266">
    <property type="entry name" value="TrmE/GcvT-like"/>
</dbReference>
<feature type="domain" description="GCVT N-terminal" evidence="7">
    <location>
        <begin position="6"/>
        <end position="257"/>
    </location>
</feature>
<keyword evidence="2 5" id="KW-0032">Aminotransferase</keyword>
<dbReference type="PANTHER" id="PTHR43757">
    <property type="entry name" value="AMINOMETHYLTRANSFERASE"/>
    <property type="match status" value="1"/>
</dbReference>
<sequence length="353" mass="39076">MMQTPFYDQHISSGAKIVDFHGWGMPLQYSGIIDEHKNVRSNVGLFDVSHMGRFKITGTNAENCLQNLLTNDVTKIGDLQAIYSPMCSESGGILDDVIAYRISKKDFLLVVNSSNIEKDFDWVASHSQDAHVENITDQMALLALQGPASEEVLKAAKLDASELKRFHLITTKLFDVDCLLARTGYTGEDGFEIFFSSSHTEIWDKLLEIGTDFGIKPVGLGARDTLRLEAGLMLYGNDIDEKTTPLEAPLSWTVKFDCDFIGKSALEKQQVERKLVGFEILGTNRIARKDNAVLVDDLKAGIVTSGNFSPTLSKSIGFCFVPVSVSNEQTIQIEIGNKPYDAKVTGTRFYKRG</sequence>
<keyword evidence="3 5" id="KW-0808">Transferase</keyword>
<reference evidence="9" key="1">
    <citation type="journal article" date="2014" name="Genome Biol. Evol.">
        <title>Pangenome evidence for extensive interdomain horizontal transfer affecting lineage core and shell genes in uncultured planktonic thaumarchaeota and euryarchaeota.</title>
        <authorList>
            <person name="Deschamps P."/>
            <person name="Zivanovic Y."/>
            <person name="Moreira D."/>
            <person name="Rodriguez-Valera F."/>
            <person name="Lopez-Garcia P."/>
        </authorList>
    </citation>
    <scope>NUCLEOTIDE SEQUENCE</scope>
</reference>
<dbReference type="EC" id="2.1.2.10" evidence="5"/>
<name>A0A075G8P6_9ARCH</name>
<dbReference type="Gene3D" id="2.40.30.110">
    <property type="entry name" value="Aminomethyltransferase beta-barrel domains"/>
    <property type="match status" value="1"/>
</dbReference>
<proteinExistence type="inferred from homology"/>
<evidence type="ECO:0000313" key="9">
    <source>
        <dbReference type="EMBL" id="AIE99734.1"/>
    </source>
</evidence>
<dbReference type="InterPro" id="IPR013977">
    <property type="entry name" value="GcvT_C"/>
</dbReference>
<dbReference type="GO" id="GO:0005960">
    <property type="term" value="C:glycine cleavage complex"/>
    <property type="evidence" value="ECO:0007669"/>
    <property type="project" value="InterPro"/>
</dbReference>
<evidence type="ECO:0000256" key="1">
    <source>
        <dbReference type="ARBA" id="ARBA00008609"/>
    </source>
</evidence>
<accession>A0A075G8P6</accession>
<dbReference type="GO" id="GO:0005829">
    <property type="term" value="C:cytosol"/>
    <property type="evidence" value="ECO:0007669"/>
    <property type="project" value="TreeGrafter"/>
</dbReference>
<gene>
    <name evidence="9" type="primary">AMT</name>
    <name evidence="5 9" type="synonym">gcvT</name>
</gene>
<dbReference type="NCBIfam" id="TIGR00528">
    <property type="entry name" value="gcvT"/>
    <property type="match status" value="1"/>
</dbReference>
<feature type="domain" description="Aminomethyltransferase C-terminal" evidence="8">
    <location>
        <begin position="273"/>
        <end position="351"/>
    </location>
</feature>
<dbReference type="SUPFAM" id="SSF103025">
    <property type="entry name" value="Folate-binding domain"/>
    <property type="match status" value="1"/>
</dbReference>
<organism evidence="9">
    <name type="scientific">uncultured marine thaumarchaeote KM3_115_G03</name>
    <dbReference type="NCBI Taxonomy" id="1455989"/>
    <lineage>
        <taxon>Archaea</taxon>
        <taxon>Nitrososphaerota</taxon>
        <taxon>environmental samples</taxon>
    </lineage>
</organism>
<evidence type="ECO:0000256" key="3">
    <source>
        <dbReference type="ARBA" id="ARBA00022679"/>
    </source>
</evidence>
<dbReference type="Gene3D" id="3.30.1360.120">
    <property type="entry name" value="Probable tRNA modification gtpase trme, domain 1"/>
    <property type="match status" value="1"/>
</dbReference>
<comment type="function">
    <text evidence="5">The glycine cleavage system catalyzes the degradation of glycine.</text>
</comment>
<comment type="similarity">
    <text evidence="1 5">Belongs to the GcvT family.</text>
</comment>
<dbReference type="InterPro" id="IPR006222">
    <property type="entry name" value="GCVT_N"/>
</dbReference>
<feature type="binding site" evidence="6">
    <location>
        <position position="192"/>
    </location>
    <ligand>
        <name>substrate</name>
    </ligand>
</feature>
<dbReference type="Pfam" id="PF08669">
    <property type="entry name" value="GCV_T_C"/>
    <property type="match status" value="1"/>
</dbReference>
<dbReference type="InterPro" id="IPR006223">
    <property type="entry name" value="GcvT"/>
</dbReference>
<dbReference type="InterPro" id="IPR029043">
    <property type="entry name" value="GcvT/YgfZ_C"/>
</dbReference>
<evidence type="ECO:0000259" key="7">
    <source>
        <dbReference type="Pfam" id="PF01571"/>
    </source>
</evidence>
<dbReference type="NCBIfam" id="NF001567">
    <property type="entry name" value="PRK00389.1"/>
    <property type="match status" value="1"/>
</dbReference>
<evidence type="ECO:0000256" key="2">
    <source>
        <dbReference type="ARBA" id="ARBA00022576"/>
    </source>
</evidence>
<dbReference type="GO" id="GO:0004047">
    <property type="term" value="F:aminomethyltransferase activity"/>
    <property type="evidence" value="ECO:0007669"/>
    <property type="project" value="UniProtKB-UniRule"/>
</dbReference>
<protein>
    <recommendedName>
        <fullName evidence="5">Probable aminomethyltransferase</fullName>
        <ecNumber evidence="5">2.1.2.10</ecNumber>
    </recommendedName>
    <alternativeName>
        <fullName evidence="5">Glycine cleavage system T protein</fullName>
    </alternativeName>
</protein>
<dbReference type="Gene3D" id="4.10.1250.10">
    <property type="entry name" value="Aminomethyltransferase fragment"/>
    <property type="match status" value="1"/>
</dbReference>
<dbReference type="AlphaFoldDB" id="A0A075G8P6"/>
<evidence type="ECO:0000256" key="6">
    <source>
        <dbReference type="PIRSR" id="PIRSR006487-1"/>
    </source>
</evidence>
<comment type="subunit">
    <text evidence="5">The glycine cleavage system is composed of four proteins: P, T, L and H.</text>
</comment>
<evidence type="ECO:0000259" key="8">
    <source>
        <dbReference type="Pfam" id="PF08669"/>
    </source>
</evidence>
<evidence type="ECO:0000256" key="5">
    <source>
        <dbReference type="HAMAP-Rule" id="MF_00259"/>
    </source>
</evidence>
<comment type="catalytic activity">
    <reaction evidence="4 5">
        <text>N(6)-[(R)-S(8)-aminomethyldihydrolipoyl]-L-lysyl-[protein] + (6S)-5,6,7,8-tetrahydrofolate = N(6)-[(R)-dihydrolipoyl]-L-lysyl-[protein] + (6R)-5,10-methylene-5,6,7,8-tetrahydrofolate + NH4(+)</text>
        <dbReference type="Rhea" id="RHEA:16945"/>
        <dbReference type="Rhea" id="RHEA-COMP:10475"/>
        <dbReference type="Rhea" id="RHEA-COMP:10492"/>
        <dbReference type="ChEBI" id="CHEBI:15636"/>
        <dbReference type="ChEBI" id="CHEBI:28938"/>
        <dbReference type="ChEBI" id="CHEBI:57453"/>
        <dbReference type="ChEBI" id="CHEBI:83100"/>
        <dbReference type="ChEBI" id="CHEBI:83143"/>
        <dbReference type="EC" id="2.1.2.10"/>
    </reaction>
</comment>
<dbReference type="Pfam" id="PF01571">
    <property type="entry name" value="GCV_T"/>
    <property type="match status" value="1"/>
</dbReference>
<dbReference type="InterPro" id="IPR028896">
    <property type="entry name" value="GcvT/YgfZ/DmdA"/>
</dbReference>
<dbReference type="PANTHER" id="PTHR43757:SF2">
    <property type="entry name" value="AMINOMETHYLTRANSFERASE, MITOCHONDRIAL"/>
    <property type="match status" value="1"/>
</dbReference>
<dbReference type="FunFam" id="3.30.70.1400:FF:000001">
    <property type="entry name" value="Aminomethyltransferase"/>
    <property type="match status" value="1"/>
</dbReference>
<dbReference type="InterPro" id="IPR022903">
    <property type="entry name" value="GcvT_bac"/>
</dbReference>